<name>A0A4Z2IU20_9TELE</name>
<evidence type="ECO:0000256" key="1">
    <source>
        <dbReference type="SAM" id="MobiDB-lite"/>
    </source>
</evidence>
<keyword evidence="3" id="KW-1185">Reference proteome</keyword>
<evidence type="ECO:0000313" key="3">
    <source>
        <dbReference type="Proteomes" id="UP000314294"/>
    </source>
</evidence>
<feature type="region of interest" description="Disordered" evidence="1">
    <location>
        <begin position="87"/>
        <end position="139"/>
    </location>
</feature>
<accession>A0A4Z2IU20</accession>
<organism evidence="2 3">
    <name type="scientific">Liparis tanakae</name>
    <name type="common">Tanaka's snailfish</name>
    <dbReference type="NCBI Taxonomy" id="230148"/>
    <lineage>
        <taxon>Eukaryota</taxon>
        <taxon>Metazoa</taxon>
        <taxon>Chordata</taxon>
        <taxon>Craniata</taxon>
        <taxon>Vertebrata</taxon>
        <taxon>Euteleostomi</taxon>
        <taxon>Actinopterygii</taxon>
        <taxon>Neopterygii</taxon>
        <taxon>Teleostei</taxon>
        <taxon>Neoteleostei</taxon>
        <taxon>Acanthomorphata</taxon>
        <taxon>Eupercaria</taxon>
        <taxon>Perciformes</taxon>
        <taxon>Cottioidei</taxon>
        <taxon>Cottales</taxon>
        <taxon>Liparidae</taxon>
        <taxon>Liparis</taxon>
    </lineage>
</organism>
<feature type="compositionally biased region" description="Polar residues" evidence="1">
    <location>
        <begin position="111"/>
        <end position="122"/>
    </location>
</feature>
<evidence type="ECO:0000313" key="2">
    <source>
        <dbReference type="EMBL" id="TNN80812.1"/>
    </source>
</evidence>
<protein>
    <submittedName>
        <fullName evidence="2">Uncharacterized protein</fullName>
    </submittedName>
</protein>
<proteinExistence type="predicted"/>
<comment type="caution">
    <text evidence="2">The sequence shown here is derived from an EMBL/GenBank/DDBJ whole genome shotgun (WGS) entry which is preliminary data.</text>
</comment>
<sequence length="200" mass="22492">MFCCTKLFVEMAAVIRNINGLKKYSVHNSDDRRRKEIDGPTVRLQTVRLQTVRLRWAPVGVRLHVLSLLVASSCWLSHWSQDGDAMGGSREDWLNRRRQGSPEPQEGAEPTQRSAHTGQRTVSPGVRPKAKDPDRDESPSVILSDWLRNSEQTERLKLILSRGCLVAVFGEDPQQVSSVSTKCFNSPSRFPLWKGGQGIN</sequence>
<dbReference type="AlphaFoldDB" id="A0A4Z2IU20"/>
<dbReference type="EMBL" id="SRLO01000050">
    <property type="protein sequence ID" value="TNN80812.1"/>
    <property type="molecule type" value="Genomic_DNA"/>
</dbReference>
<gene>
    <name evidence="2" type="ORF">EYF80_008817</name>
</gene>
<feature type="compositionally biased region" description="Basic and acidic residues" evidence="1">
    <location>
        <begin position="129"/>
        <end position="138"/>
    </location>
</feature>
<dbReference type="Proteomes" id="UP000314294">
    <property type="component" value="Unassembled WGS sequence"/>
</dbReference>
<reference evidence="2 3" key="1">
    <citation type="submission" date="2019-03" db="EMBL/GenBank/DDBJ databases">
        <title>First draft genome of Liparis tanakae, snailfish: a comprehensive survey of snailfish specific genes.</title>
        <authorList>
            <person name="Kim W."/>
            <person name="Song I."/>
            <person name="Jeong J.-H."/>
            <person name="Kim D."/>
            <person name="Kim S."/>
            <person name="Ryu S."/>
            <person name="Song J.Y."/>
            <person name="Lee S.K."/>
        </authorList>
    </citation>
    <scope>NUCLEOTIDE SEQUENCE [LARGE SCALE GENOMIC DNA]</scope>
    <source>
        <tissue evidence="2">Muscle</tissue>
    </source>
</reference>